<evidence type="ECO:0000259" key="1">
    <source>
        <dbReference type="Pfam" id="PF04230"/>
    </source>
</evidence>
<organism evidence="2 3">
    <name type="scientific">Anditalea andensis</name>
    <dbReference type="NCBI Taxonomy" id="1048983"/>
    <lineage>
        <taxon>Bacteria</taxon>
        <taxon>Pseudomonadati</taxon>
        <taxon>Bacteroidota</taxon>
        <taxon>Cytophagia</taxon>
        <taxon>Cytophagales</taxon>
        <taxon>Cytophagaceae</taxon>
        <taxon>Anditalea</taxon>
    </lineage>
</organism>
<dbReference type="InterPro" id="IPR007345">
    <property type="entry name" value="Polysacch_pyruvyl_Trfase"/>
</dbReference>
<reference evidence="2 3" key="1">
    <citation type="submission" date="2014-04" db="EMBL/GenBank/DDBJ databases">
        <title>Characterization and application of a salt tolerant electro-active bacterium.</title>
        <authorList>
            <person name="Yang L."/>
            <person name="Wei S."/>
            <person name="Tay Q.X.M."/>
        </authorList>
    </citation>
    <scope>NUCLEOTIDE SEQUENCE [LARGE SCALE GENOMIC DNA]</scope>
    <source>
        <strain evidence="2 3">LY1</strain>
    </source>
</reference>
<evidence type="ECO:0000313" key="2">
    <source>
        <dbReference type="EMBL" id="KEO71833.1"/>
    </source>
</evidence>
<dbReference type="Pfam" id="PF04230">
    <property type="entry name" value="PS_pyruv_trans"/>
    <property type="match status" value="1"/>
</dbReference>
<dbReference type="eggNOG" id="COG1143">
    <property type="taxonomic scope" value="Bacteria"/>
</dbReference>
<proteinExistence type="predicted"/>
<protein>
    <recommendedName>
        <fullName evidence="1">Polysaccharide pyruvyl transferase domain-containing protein</fullName>
    </recommendedName>
</protein>
<comment type="caution">
    <text evidence="2">The sequence shown here is derived from an EMBL/GenBank/DDBJ whole genome shotgun (WGS) entry which is preliminary data.</text>
</comment>
<keyword evidence="3" id="KW-1185">Reference proteome</keyword>
<dbReference type="EMBL" id="JMIH01000037">
    <property type="protein sequence ID" value="KEO71833.1"/>
    <property type="molecule type" value="Genomic_DNA"/>
</dbReference>
<accession>A0A074KW34</accession>
<dbReference type="Proteomes" id="UP000027821">
    <property type="component" value="Unassembled WGS sequence"/>
</dbReference>
<gene>
    <name evidence="2" type="ORF">EL17_21165</name>
</gene>
<dbReference type="RefSeq" id="WP_035079255.1">
    <property type="nucleotide sequence ID" value="NZ_JMIH01000037.1"/>
</dbReference>
<dbReference type="STRING" id="1048983.EL17_21165"/>
<feature type="domain" description="Polysaccharide pyruvyl transferase" evidence="1">
    <location>
        <begin position="13"/>
        <end position="311"/>
    </location>
</feature>
<dbReference type="OrthoDB" id="9799278at2"/>
<evidence type="ECO:0000313" key="3">
    <source>
        <dbReference type="Proteomes" id="UP000027821"/>
    </source>
</evidence>
<name>A0A074KW34_9BACT</name>
<dbReference type="AlphaFoldDB" id="A0A074KW34"/>
<sequence>MKIGILTYSRAYNYGALFQAYATKRFLKLEGHDVEIIDYWPIYHQESYKFFSPVALKVKSLPAKIKYLLGLSLGYSRIHKRRFGYKDFMINKLGLENNIKYILPEEINNNYDVIVYGSDQIWKKYNSRLFKGFDPVYFGAFPKGGDVKKISYAASMGVIDLIDEDKNTLKKLITNLNSISVREINLQEIVKELGFQVNLVLDPVFLLKKEQWFSLFENLPKLVTKKYVLVYDLNYSEASKKVAKEIALKLGLEIKIITGIVNPFAFGNKYIQTATPEYFLSLIWNADYIVTTSFHGASFSILFEKQFVALGMGKNAQRTITLLSLLGIQERYLEGDKLPVLDKINYTGIYEKLQALIESSSKWLKCSLHKDSLV</sequence>